<evidence type="ECO:0000313" key="2">
    <source>
        <dbReference type="EMBL" id="KAA8912002.1"/>
    </source>
</evidence>
<name>A0A5J5F682_9PEZI</name>
<dbReference type="Proteomes" id="UP000326924">
    <property type="component" value="Unassembled WGS sequence"/>
</dbReference>
<accession>A0A5J5F682</accession>
<dbReference type="OrthoDB" id="1731983at2759"/>
<protein>
    <submittedName>
        <fullName evidence="2">Uncharacterized protein</fullName>
    </submittedName>
</protein>
<feature type="compositionally biased region" description="Polar residues" evidence="1">
    <location>
        <begin position="7"/>
        <end position="27"/>
    </location>
</feature>
<dbReference type="Pfam" id="PF19086">
    <property type="entry name" value="Terpene_syn_C_2"/>
    <property type="match status" value="1"/>
</dbReference>
<reference evidence="2 3" key="1">
    <citation type="submission" date="2019-09" db="EMBL/GenBank/DDBJ databases">
        <title>Draft genome of the ectomycorrhizal ascomycete Sphaerosporella brunnea.</title>
        <authorList>
            <consortium name="DOE Joint Genome Institute"/>
            <person name="Benucci G.M."/>
            <person name="Marozzi G."/>
            <person name="Antonielli L."/>
            <person name="Sanchez S."/>
            <person name="Marco P."/>
            <person name="Wang X."/>
            <person name="Falini L.B."/>
            <person name="Barry K."/>
            <person name="Haridas S."/>
            <person name="Lipzen A."/>
            <person name="Labutti K."/>
            <person name="Grigoriev I.V."/>
            <person name="Murat C."/>
            <person name="Martin F."/>
            <person name="Albertini E."/>
            <person name="Donnini D."/>
            <person name="Bonito G."/>
        </authorList>
    </citation>
    <scope>NUCLEOTIDE SEQUENCE [LARGE SCALE GENOMIC DNA]</scope>
    <source>
        <strain evidence="2 3">Sb_GMNB300</strain>
    </source>
</reference>
<dbReference type="SUPFAM" id="SSF48576">
    <property type="entry name" value="Terpenoid synthases"/>
    <property type="match status" value="1"/>
</dbReference>
<dbReference type="AlphaFoldDB" id="A0A5J5F682"/>
<evidence type="ECO:0000256" key="1">
    <source>
        <dbReference type="SAM" id="MobiDB-lite"/>
    </source>
</evidence>
<keyword evidence="3" id="KW-1185">Reference proteome</keyword>
<proteinExistence type="predicted"/>
<comment type="caution">
    <text evidence="2">The sequence shown here is derived from an EMBL/GenBank/DDBJ whole genome shotgun (WGS) entry which is preliminary data.</text>
</comment>
<gene>
    <name evidence="2" type="ORF">FN846DRAFT_773590</name>
</gene>
<feature type="region of interest" description="Disordered" evidence="1">
    <location>
        <begin position="1"/>
        <end position="32"/>
    </location>
</feature>
<dbReference type="InterPro" id="IPR008949">
    <property type="entry name" value="Isoprenoid_synthase_dom_sf"/>
</dbReference>
<evidence type="ECO:0000313" key="3">
    <source>
        <dbReference type="Proteomes" id="UP000326924"/>
    </source>
</evidence>
<dbReference type="InParanoid" id="A0A5J5F682"/>
<dbReference type="EMBL" id="VXIS01000029">
    <property type="protein sequence ID" value="KAA8912002.1"/>
    <property type="molecule type" value="Genomic_DNA"/>
</dbReference>
<organism evidence="2 3">
    <name type="scientific">Sphaerosporella brunnea</name>
    <dbReference type="NCBI Taxonomy" id="1250544"/>
    <lineage>
        <taxon>Eukaryota</taxon>
        <taxon>Fungi</taxon>
        <taxon>Dikarya</taxon>
        <taxon>Ascomycota</taxon>
        <taxon>Pezizomycotina</taxon>
        <taxon>Pezizomycetes</taxon>
        <taxon>Pezizales</taxon>
        <taxon>Pyronemataceae</taxon>
        <taxon>Sphaerosporella</taxon>
    </lineage>
</organism>
<sequence>MAAAEVVNTSNPSSTAPETAAPVNSSIPDERSQRHSIFHTLRGFISGKRSNSYTGDRFEKICFQLARADEPEAGIELEQPLFELTELELRINTLEGKRFMLVLPPAFDRAGLGDDEEQGAGGTCDQFIGMLPASCRKVSEKASPLGFVPKLLPFGIISKEARYVGSCFWIWLCIVDDLTENLLGKEWEDTEADLFLAFSKNPDASCFRNQKSDAIRVSLALRNVIHSTPICSGIVDSAKETRWRESFMEAICEVLQGFREERPLLEAGRIKMYEWMRLRAITISTRPFFILARADLGLPPTVTALGNPLDAKYPEFLAAAAHTSDLRKVECLLQLILGLQNDILGWEKDFKTENPLSAIQVLIAHGAKPQAAMLRVINTHNELVRRCIQHAEIVCDNPPKSSHILDFDGLIASPKKPKSRVALLGSFGRTSSFNGQQIEAEKIRKYVKLIVGYGNGMAMWMAVSKRYAV</sequence>
<dbReference type="Gene3D" id="1.10.600.10">
    <property type="entry name" value="Farnesyl Diphosphate Synthase"/>
    <property type="match status" value="1"/>
</dbReference>